<gene>
    <name evidence="10" type="ORF">LY89DRAFT_670014</name>
</gene>
<evidence type="ECO:0000256" key="5">
    <source>
        <dbReference type="ARBA" id="ARBA00023002"/>
    </source>
</evidence>
<keyword evidence="6 8" id="KW-0408">Iron</keyword>
<keyword evidence="7 9" id="KW-0503">Monooxygenase</keyword>
<dbReference type="PRINTS" id="PR00464">
    <property type="entry name" value="EP450II"/>
</dbReference>
<dbReference type="Gene3D" id="1.10.630.10">
    <property type="entry name" value="Cytochrome P450"/>
    <property type="match status" value="1"/>
</dbReference>
<sequence length="498" mass="57053">MATFQARRIRQKYAKLFGCKDAPRYPHKGPIFGLDLFFDNQEHAKTFTLLETWTTRFEKYGHTFRANFLGSSAICTIDPVNIQVVHGSNFKDYGVQPLRRAATLPFLGEGVFTMDGAFWEYSRNLIRPTFNKTNVTNLSAFEVNLKKFFDLLPRDGSTVDLKPFVCRLFIDTSTEFLFGESMNILAIKSPARSQEFLDAFHYGLRGTGARLQLGKLDFLYRDKKWRDSIKVAHAFAHHYVDKAIQYRNNRLAEDNSLSSKSYKTDDARHKYVLLHEMALETGKRDVLRNQIMHVFLAGHESSAVAIGNAIFQLCRNPDMWNKLKSEVLDREKEPLTPDALKNMRYLQNIIKETLRLYPVASTATRIAYRDTILPTGGGADRNSPVFVPKGSTVMTPVYAIHRLADCFQPNPNAFQPERWEELKPGSSYILFGWGPRTCPAQNMAEMEVAYTLARTAQEWENIECRDEVKEWVEELRLSTSSRNGTKVGLVWASPQEQN</sequence>
<dbReference type="SUPFAM" id="SSF48264">
    <property type="entry name" value="Cytochrome P450"/>
    <property type="match status" value="1"/>
</dbReference>
<dbReference type="OrthoDB" id="1470350at2759"/>
<dbReference type="PRINTS" id="PR00385">
    <property type="entry name" value="P450"/>
</dbReference>
<dbReference type="CDD" id="cd11063">
    <property type="entry name" value="CYP52"/>
    <property type="match status" value="1"/>
</dbReference>
<accession>A0A194X9Q3</accession>
<comment type="similarity">
    <text evidence="2 9">Belongs to the cytochrome P450 family.</text>
</comment>
<keyword evidence="11" id="KW-1185">Reference proteome</keyword>
<dbReference type="GO" id="GO:0020037">
    <property type="term" value="F:heme binding"/>
    <property type="evidence" value="ECO:0007669"/>
    <property type="project" value="InterPro"/>
</dbReference>
<dbReference type="InterPro" id="IPR002402">
    <property type="entry name" value="Cyt_P450_E_grp-II"/>
</dbReference>
<dbReference type="RefSeq" id="XP_018070857.1">
    <property type="nucleotide sequence ID" value="XM_018213137.1"/>
</dbReference>
<keyword evidence="3 8" id="KW-0349">Heme</keyword>
<dbReference type="GO" id="GO:0016712">
    <property type="term" value="F:oxidoreductase activity, acting on paired donors, with incorporation or reduction of molecular oxygen, reduced flavin or flavoprotein as one donor, and incorporation of one atom of oxygen"/>
    <property type="evidence" value="ECO:0007669"/>
    <property type="project" value="InterPro"/>
</dbReference>
<organism evidence="10 11">
    <name type="scientific">Mollisia scopiformis</name>
    <name type="common">Conifer needle endophyte fungus</name>
    <name type="synonym">Phialocephala scopiformis</name>
    <dbReference type="NCBI Taxonomy" id="149040"/>
    <lineage>
        <taxon>Eukaryota</taxon>
        <taxon>Fungi</taxon>
        <taxon>Dikarya</taxon>
        <taxon>Ascomycota</taxon>
        <taxon>Pezizomycotina</taxon>
        <taxon>Leotiomycetes</taxon>
        <taxon>Helotiales</taxon>
        <taxon>Mollisiaceae</taxon>
        <taxon>Mollisia</taxon>
    </lineage>
</organism>
<dbReference type="InterPro" id="IPR002974">
    <property type="entry name" value="Cyt_P450_E_CYP52_ascomycetes"/>
</dbReference>
<name>A0A194X9Q3_MOLSC</name>
<dbReference type="InterPro" id="IPR001128">
    <property type="entry name" value="Cyt_P450"/>
</dbReference>
<dbReference type="KEGG" id="psco:LY89DRAFT_670014"/>
<dbReference type="GO" id="GO:0005506">
    <property type="term" value="F:iron ion binding"/>
    <property type="evidence" value="ECO:0007669"/>
    <property type="project" value="InterPro"/>
</dbReference>
<evidence type="ECO:0000256" key="2">
    <source>
        <dbReference type="ARBA" id="ARBA00010617"/>
    </source>
</evidence>
<dbReference type="PANTHER" id="PTHR24287">
    <property type="entry name" value="P450, PUTATIVE (EUROFUNG)-RELATED"/>
    <property type="match status" value="1"/>
</dbReference>
<evidence type="ECO:0000256" key="9">
    <source>
        <dbReference type="RuleBase" id="RU000461"/>
    </source>
</evidence>
<evidence type="ECO:0000256" key="3">
    <source>
        <dbReference type="ARBA" id="ARBA00022617"/>
    </source>
</evidence>
<dbReference type="InterPro" id="IPR047146">
    <property type="entry name" value="Cyt_P450_E_CYP52_fungi"/>
</dbReference>
<evidence type="ECO:0000313" key="11">
    <source>
        <dbReference type="Proteomes" id="UP000070700"/>
    </source>
</evidence>
<comment type="cofactor">
    <cofactor evidence="1 8">
        <name>heme</name>
        <dbReference type="ChEBI" id="CHEBI:30413"/>
    </cofactor>
</comment>
<evidence type="ECO:0000256" key="1">
    <source>
        <dbReference type="ARBA" id="ARBA00001971"/>
    </source>
</evidence>
<feature type="binding site" description="axial binding residue" evidence="8">
    <location>
        <position position="438"/>
    </location>
    <ligand>
        <name>heme</name>
        <dbReference type="ChEBI" id="CHEBI:30413"/>
    </ligand>
    <ligandPart>
        <name>Fe</name>
        <dbReference type="ChEBI" id="CHEBI:18248"/>
    </ligandPart>
</feature>
<dbReference type="PROSITE" id="PS00086">
    <property type="entry name" value="CYTOCHROME_P450"/>
    <property type="match status" value="1"/>
</dbReference>
<dbReference type="PRINTS" id="PR01239">
    <property type="entry name" value="EP450IICYP52"/>
</dbReference>
<keyword evidence="5 9" id="KW-0560">Oxidoreductase</keyword>
<reference evidence="10 11" key="1">
    <citation type="submission" date="2015-10" db="EMBL/GenBank/DDBJ databases">
        <title>Full genome of DAOMC 229536 Phialocephala scopiformis, a fungal endophyte of spruce producing the potent anti-insectan compound rugulosin.</title>
        <authorList>
            <consortium name="DOE Joint Genome Institute"/>
            <person name="Walker A.K."/>
            <person name="Frasz S.L."/>
            <person name="Seifert K.A."/>
            <person name="Miller J.D."/>
            <person name="Mondo S.J."/>
            <person name="Labutti K."/>
            <person name="Lipzen A."/>
            <person name="Dockter R."/>
            <person name="Kennedy M."/>
            <person name="Grigoriev I.V."/>
            <person name="Spatafora J.W."/>
        </authorList>
    </citation>
    <scope>NUCLEOTIDE SEQUENCE [LARGE SCALE GENOMIC DNA]</scope>
    <source>
        <strain evidence="10 11">CBS 120377</strain>
    </source>
</reference>
<dbReference type="PANTHER" id="PTHR24287:SF1">
    <property type="entry name" value="P450, PUTATIVE (EUROFUNG)-RELATED"/>
    <property type="match status" value="1"/>
</dbReference>
<keyword evidence="4 8" id="KW-0479">Metal-binding</keyword>
<evidence type="ECO:0000256" key="7">
    <source>
        <dbReference type="ARBA" id="ARBA00023033"/>
    </source>
</evidence>
<evidence type="ECO:0000256" key="8">
    <source>
        <dbReference type="PIRSR" id="PIRSR602402-1"/>
    </source>
</evidence>
<dbReference type="Proteomes" id="UP000070700">
    <property type="component" value="Unassembled WGS sequence"/>
</dbReference>
<dbReference type="GeneID" id="28822863"/>
<dbReference type="Pfam" id="PF00067">
    <property type="entry name" value="p450"/>
    <property type="match status" value="1"/>
</dbReference>
<dbReference type="InterPro" id="IPR017972">
    <property type="entry name" value="Cyt_P450_CS"/>
</dbReference>
<evidence type="ECO:0000256" key="4">
    <source>
        <dbReference type="ARBA" id="ARBA00022723"/>
    </source>
</evidence>
<dbReference type="InParanoid" id="A0A194X9Q3"/>
<evidence type="ECO:0000256" key="6">
    <source>
        <dbReference type="ARBA" id="ARBA00023004"/>
    </source>
</evidence>
<dbReference type="STRING" id="149040.A0A194X9Q3"/>
<dbReference type="AlphaFoldDB" id="A0A194X9Q3"/>
<dbReference type="InterPro" id="IPR036396">
    <property type="entry name" value="Cyt_P450_sf"/>
</dbReference>
<protein>
    <submittedName>
        <fullName evidence="10">N-alkane-inducible cytochrome P450</fullName>
    </submittedName>
</protein>
<dbReference type="EMBL" id="KQ947416">
    <property type="protein sequence ID" value="KUJ16502.1"/>
    <property type="molecule type" value="Genomic_DNA"/>
</dbReference>
<proteinExistence type="inferred from homology"/>
<evidence type="ECO:0000313" key="10">
    <source>
        <dbReference type="EMBL" id="KUJ16502.1"/>
    </source>
</evidence>